<keyword evidence="3" id="KW-1185">Reference proteome</keyword>
<reference evidence="2" key="2">
    <citation type="submission" date="2023-06" db="EMBL/GenBank/DDBJ databases">
        <authorList>
            <consortium name="Lawrence Berkeley National Laboratory"/>
            <person name="Mondo S.J."/>
            <person name="Hensen N."/>
            <person name="Bonometti L."/>
            <person name="Westerberg I."/>
            <person name="Brannstrom I.O."/>
            <person name="Guillou S."/>
            <person name="Cros-Aarteil S."/>
            <person name="Calhoun S."/>
            <person name="Haridas S."/>
            <person name="Kuo A."/>
            <person name="Pangilinan J."/>
            <person name="Riley R."/>
            <person name="Labutti K."/>
            <person name="Andreopoulos B."/>
            <person name="Lipzen A."/>
            <person name="Chen C."/>
            <person name="Yanf M."/>
            <person name="Daum C."/>
            <person name="Ng V."/>
            <person name="Clum A."/>
            <person name="Steindorff A."/>
            <person name="Ohm R."/>
            <person name="Martin F."/>
            <person name="Silar P."/>
            <person name="Natvig D."/>
            <person name="Lalanne C."/>
            <person name="Gautier V."/>
            <person name="Ament-Velasquez S.L."/>
            <person name="Kruys A."/>
            <person name="Hutchinson M.I."/>
            <person name="Powell A.J."/>
            <person name="Barry K."/>
            <person name="Miller A.N."/>
            <person name="Grigoriev I.V."/>
            <person name="Debuchy R."/>
            <person name="Gladieux P."/>
            <person name="Thoren M.H."/>
            <person name="Johannesson H."/>
        </authorList>
    </citation>
    <scope>NUCLEOTIDE SEQUENCE</scope>
    <source>
        <strain evidence="2">PSN324</strain>
    </source>
</reference>
<organism evidence="2 3">
    <name type="scientific">Cladorrhinum samala</name>
    <dbReference type="NCBI Taxonomy" id="585594"/>
    <lineage>
        <taxon>Eukaryota</taxon>
        <taxon>Fungi</taxon>
        <taxon>Dikarya</taxon>
        <taxon>Ascomycota</taxon>
        <taxon>Pezizomycotina</taxon>
        <taxon>Sordariomycetes</taxon>
        <taxon>Sordariomycetidae</taxon>
        <taxon>Sordariales</taxon>
        <taxon>Podosporaceae</taxon>
        <taxon>Cladorrhinum</taxon>
    </lineage>
</organism>
<dbReference type="EMBL" id="MU864959">
    <property type="protein sequence ID" value="KAK4463446.1"/>
    <property type="molecule type" value="Genomic_DNA"/>
</dbReference>
<evidence type="ECO:0000313" key="2">
    <source>
        <dbReference type="EMBL" id="KAK4463446.1"/>
    </source>
</evidence>
<name>A0AAV9HWH7_9PEZI</name>
<dbReference type="Proteomes" id="UP001321749">
    <property type="component" value="Unassembled WGS sequence"/>
</dbReference>
<feature type="transmembrane region" description="Helical" evidence="1">
    <location>
        <begin position="39"/>
        <end position="67"/>
    </location>
</feature>
<sequence>MARREADRGREREREGRDKERKIWRKIPNWNDGKEEGRIAFVFLCFFFWGGRVVGLVDPGCLLYLFLHLPKTAQYLFYLVLHYLPTPIEYPNFFYQRVCFHLFCLFVLLHHVGRLFAYTHKRGEDAGGDLRYMSNGYMVITKLG</sequence>
<feature type="transmembrane region" description="Helical" evidence="1">
    <location>
        <begin position="93"/>
        <end position="112"/>
    </location>
</feature>
<keyword evidence="1" id="KW-0472">Membrane</keyword>
<keyword evidence="1" id="KW-0812">Transmembrane</keyword>
<gene>
    <name evidence="2" type="ORF">QBC42DRAFT_66092</name>
</gene>
<protein>
    <submittedName>
        <fullName evidence="2">Uncharacterized protein</fullName>
    </submittedName>
</protein>
<accession>A0AAV9HWH7</accession>
<dbReference type="AlphaFoldDB" id="A0AAV9HWH7"/>
<evidence type="ECO:0000313" key="3">
    <source>
        <dbReference type="Proteomes" id="UP001321749"/>
    </source>
</evidence>
<reference evidence="2" key="1">
    <citation type="journal article" date="2023" name="Mol. Phylogenet. Evol.">
        <title>Genome-scale phylogeny and comparative genomics of the fungal order Sordariales.</title>
        <authorList>
            <person name="Hensen N."/>
            <person name="Bonometti L."/>
            <person name="Westerberg I."/>
            <person name="Brannstrom I.O."/>
            <person name="Guillou S."/>
            <person name="Cros-Aarteil S."/>
            <person name="Calhoun S."/>
            <person name="Haridas S."/>
            <person name="Kuo A."/>
            <person name="Mondo S."/>
            <person name="Pangilinan J."/>
            <person name="Riley R."/>
            <person name="LaButti K."/>
            <person name="Andreopoulos B."/>
            <person name="Lipzen A."/>
            <person name="Chen C."/>
            <person name="Yan M."/>
            <person name="Daum C."/>
            <person name="Ng V."/>
            <person name="Clum A."/>
            <person name="Steindorff A."/>
            <person name="Ohm R.A."/>
            <person name="Martin F."/>
            <person name="Silar P."/>
            <person name="Natvig D.O."/>
            <person name="Lalanne C."/>
            <person name="Gautier V."/>
            <person name="Ament-Velasquez S.L."/>
            <person name="Kruys A."/>
            <person name="Hutchinson M.I."/>
            <person name="Powell A.J."/>
            <person name="Barry K."/>
            <person name="Miller A.N."/>
            <person name="Grigoriev I.V."/>
            <person name="Debuchy R."/>
            <person name="Gladieux P."/>
            <person name="Hiltunen Thoren M."/>
            <person name="Johannesson H."/>
        </authorList>
    </citation>
    <scope>NUCLEOTIDE SEQUENCE</scope>
    <source>
        <strain evidence="2">PSN324</strain>
    </source>
</reference>
<comment type="caution">
    <text evidence="2">The sequence shown here is derived from an EMBL/GenBank/DDBJ whole genome shotgun (WGS) entry which is preliminary data.</text>
</comment>
<keyword evidence="1" id="KW-1133">Transmembrane helix</keyword>
<proteinExistence type="predicted"/>
<evidence type="ECO:0000256" key="1">
    <source>
        <dbReference type="SAM" id="Phobius"/>
    </source>
</evidence>